<reference evidence="2 3" key="1">
    <citation type="submission" date="2023-02" db="EMBL/GenBank/DDBJ databases">
        <title>LHISI_Scaffold_Assembly.</title>
        <authorList>
            <person name="Stuart O.P."/>
            <person name="Cleave R."/>
            <person name="Magrath M.J.L."/>
            <person name="Mikheyev A.S."/>
        </authorList>
    </citation>
    <scope>NUCLEOTIDE SEQUENCE [LARGE SCALE GENOMIC DNA]</scope>
    <source>
        <strain evidence="2">Daus_M_001</strain>
        <tissue evidence="2">Leg muscle</tissue>
    </source>
</reference>
<name>A0ABQ9I1B4_9NEOP</name>
<keyword evidence="3" id="KW-1185">Reference proteome</keyword>
<feature type="compositionally biased region" description="Basic residues" evidence="1">
    <location>
        <begin position="365"/>
        <end position="374"/>
    </location>
</feature>
<evidence type="ECO:0000256" key="1">
    <source>
        <dbReference type="SAM" id="MobiDB-lite"/>
    </source>
</evidence>
<evidence type="ECO:0000313" key="3">
    <source>
        <dbReference type="Proteomes" id="UP001159363"/>
    </source>
</evidence>
<proteinExistence type="predicted"/>
<accession>A0ABQ9I1B4</accession>
<feature type="compositionally biased region" description="Polar residues" evidence="1">
    <location>
        <begin position="353"/>
        <end position="364"/>
    </location>
</feature>
<comment type="caution">
    <text evidence="2">The sequence shown here is derived from an EMBL/GenBank/DDBJ whole genome shotgun (WGS) entry which is preliminary data.</text>
</comment>
<dbReference type="EMBL" id="JARBHB010000003">
    <property type="protein sequence ID" value="KAJ8890412.1"/>
    <property type="molecule type" value="Genomic_DNA"/>
</dbReference>
<organism evidence="2 3">
    <name type="scientific">Dryococelus australis</name>
    <dbReference type="NCBI Taxonomy" id="614101"/>
    <lineage>
        <taxon>Eukaryota</taxon>
        <taxon>Metazoa</taxon>
        <taxon>Ecdysozoa</taxon>
        <taxon>Arthropoda</taxon>
        <taxon>Hexapoda</taxon>
        <taxon>Insecta</taxon>
        <taxon>Pterygota</taxon>
        <taxon>Neoptera</taxon>
        <taxon>Polyneoptera</taxon>
        <taxon>Phasmatodea</taxon>
        <taxon>Verophasmatodea</taxon>
        <taxon>Anareolatae</taxon>
        <taxon>Phasmatidae</taxon>
        <taxon>Eurycanthinae</taxon>
        <taxon>Dryococelus</taxon>
    </lineage>
</organism>
<dbReference type="Proteomes" id="UP001159363">
    <property type="component" value="Chromosome 3"/>
</dbReference>
<protein>
    <recommendedName>
        <fullName evidence="4">Reverse transcriptase domain-containing protein</fullName>
    </recommendedName>
</protein>
<evidence type="ECO:0000313" key="2">
    <source>
        <dbReference type="EMBL" id="KAJ8890412.1"/>
    </source>
</evidence>
<evidence type="ECO:0008006" key="4">
    <source>
        <dbReference type="Google" id="ProtNLM"/>
    </source>
</evidence>
<sequence length="577" mass="65505">MDYSHLPRRDVTKRRRSGPGAINTTVVGGSAWFDRNLCPVAPSWFETRSEIGSKIDTENCCTIRVQSWTGDRDEVILNRQFRRFEFSNRDQQPSSTNNHEISLVQHFYIGTKIKLDPGSELGSFDLGSWKMLVQPDIGEERQTNNAVVARCRVVPAGARIFTPLKPVHSNIKQCHEPLATFILKAVRNKVSTFEINLRKKSLLLPALSDMRPVRLVTMGGEQFRISTSNKKVIACTERNVTRVVNAWRGWPGATKVTSRSRPKRGNDAHGITFACEKRCGRCRWPASFLGEIQFLPPLHSTAEASYSPHSTFFGVQDLTEKSRPKPLNSILFYPVQWNEYEGENKSALRKSSTRSNNCNTSYTSHRLKSSRPRRPGLGSNRGHRRWERLSHRSDTRLRFDRAEMKFIREKSAKSGSYRNTSSVGDVLPLPCNSHFVSSATALSYRPLRNYAGLLSGSPLSPFFCDICTADIPHADPYVDDMAIIKKSTNSKYALVAVQRWYTRWRIKINATKSINLIITKKRTQPDRELKIFNTNIPNVKSAKYLGLTLDRSLTWAEHIKILSNIATGNLISLYPML</sequence>
<gene>
    <name evidence="2" type="ORF">PR048_009920</name>
</gene>
<feature type="compositionally biased region" description="Basic and acidic residues" evidence="1">
    <location>
        <begin position="1"/>
        <end position="10"/>
    </location>
</feature>
<feature type="region of interest" description="Disordered" evidence="1">
    <location>
        <begin position="1"/>
        <end position="20"/>
    </location>
</feature>
<feature type="region of interest" description="Disordered" evidence="1">
    <location>
        <begin position="348"/>
        <end position="387"/>
    </location>
</feature>